<evidence type="ECO:0000313" key="2">
    <source>
        <dbReference type="EMBL" id="TCV19565.1"/>
    </source>
</evidence>
<dbReference type="InterPro" id="IPR000182">
    <property type="entry name" value="GNAT_dom"/>
</dbReference>
<dbReference type="Gene3D" id="3.40.630.30">
    <property type="match status" value="1"/>
</dbReference>
<accession>A0A4R3W0J6</accession>
<keyword evidence="2" id="KW-0808">Transferase</keyword>
<dbReference type="InterPro" id="IPR016181">
    <property type="entry name" value="Acyl_CoA_acyltransferase"/>
</dbReference>
<dbReference type="Pfam" id="PF13302">
    <property type="entry name" value="Acetyltransf_3"/>
    <property type="match status" value="1"/>
</dbReference>
<proteinExistence type="predicted"/>
<dbReference type="Proteomes" id="UP000295197">
    <property type="component" value="Unassembled WGS sequence"/>
</dbReference>
<evidence type="ECO:0000313" key="3">
    <source>
        <dbReference type="Proteomes" id="UP000295197"/>
    </source>
</evidence>
<dbReference type="SUPFAM" id="SSF55729">
    <property type="entry name" value="Acyl-CoA N-acyltransferases (Nat)"/>
    <property type="match status" value="1"/>
</dbReference>
<dbReference type="EMBL" id="SMBZ01000004">
    <property type="protein sequence ID" value="TCV19565.1"/>
    <property type="molecule type" value="Genomic_DNA"/>
</dbReference>
<dbReference type="AlphaFoldDB" id="A0A4R3W0J6"/>
<dbReference type="InterPro" id="IPR051531">
    <property type="entry name" value="N-acetyltransferase"/>
</dbReference>
<dbReference type="GO" id="GO:0016747">
    <property type="term" value="F:acyltransferase activity, transferring groups other than amino-acyl groups"/>
    <property type="evidence" value="ECO:0007669"/>
    <property type="project" value="InterPro"/>
</dbReference>
<feature type="domain" description="N-acetyltransferase" evidence="1">
    <location>
        <begin position="7"/>
        <end position="143"/>
    </location>
</feature>
<dbReference type="OrthoDB" id="9798081at2"/>
<evidence type="ECO:0000259" key="1">
    <source>
        <dbReference type="Pfam" id="PF13302"/>
    </source>
</evidence>
<dbReference type="PANTHER" id="PTHR43792">
    <property type="entry name" value="GNAT FAMILY, PUTATIVE (AFU_ORTHOLOGUE AFUA_3G00765)-RELATED-RELATED"/>
    <property type="match status" value="1"/>
</dbReference>
<dbReference type="PANTHER" id="PTHR43792:SF1">
    <property type="entry name" value="N-ACETYLTRANSFERASE DOMAIN-CONTAINING PROTEIN"/>
    <property type="match status" value="1"/>
</dbReference>
<reference evidence="2 3" key="1">
    <citation type="submission" date="2019-03" db="EMBL/GenBank/DDBJ databases">
        <title>Genomic Encyclopedia of Type Strains, Phase IV (KMG-IV): sequencing the most valuable type-strain genomes for metagenomic binning, comparative biology and taxonomic classification.</title>
        <authorList>
            <person name="Goeker M."/>
        </authorList>
    </citation>
    <scope>NUCLEOTIDE SEQUENCE [LARGE SCALE GENOMIC DNA]</scope>
    <source>
        <strain evidence="2 3">DSM 22362</strain>
    </source>
</reference>
<keyword evidence="3" id="KW-1185">Reference proteome</keyword>
<sequence length="179" mass="20462">MRIATERLTLSPLSEKDTTFVFELLNTEGWVKNIGDRNIRSEKDAREYIQKVNSNPHITYWTVKLKKEGLPIGLVTIIKRDYLPSKDVGFAFLPQFFHKGYAFEASKAVLLAMVSSNELDIILAISLPYNNPSIKLIEKLGLKFEKTINHENSILGVYKASKEELFPDNEARISYHTIT</sequence>
<name>A0A4R3W0J6_9SPHI</name>
<gene>
    <name evidence="2" type="ORF">EDC17_100487</name>
</gene>
<comment type="caution">
    <text evidence="2">The sequence shown here is derived from an EMBL/GenBank/DDBJ whole genome shotgun (WGS) entry which is preliminary data.</text>
</comment>
<protein>
    <submittedName>
        <fullName evidence="2">RimJ/RimL family protein N-acetyltransferase</fullName>
    </submittedName>
</protein>
<organism evidence="2 3">
    <name type="scientific">Sphingobacterium alimentarium</name>
    <dbReference type="NCBI Taxonomy" id="797292"/>
    <lineage>
        <taxon>Bacteria</taxon>
        <taxon>Pseudomonadati</taxon>
        <taxon>Bacteroidota</taxon>
        <taxon>Sphingobacteriia</taxon>
        <taxon>Sphingobacteriales</taxon>
        <taxon>Sphingobacteriaceae</taxon>
        <taxon>Sphingobacterium</taxon>
    </lineage>
</organism>
<dbReference type="RefSeq" id="WP_132776657.1">
    <property type="nucleotide sequence ID" value="NZ_SMBZ01000004.1"/>
</dbReference>